<dbReference type="Proteomes" id="UP001054945">
    <property type="component" value="Unassembled WGS sequence"/>
</dbReference>
<organism evidence="1 2">
    <name type="scientific">Caerostris extrusa</name>
    <name type="common">Bark spider</name>
    <name type="synonym">Caerostris bankana</name>
    <dbReference type="NCBI Taxonomy" id="172846"/>
    <lineage>
        <taxon>Eukaryota</taxon>
        <taxon>Metazoa</taxon>
        <taxon>Ecdysozoa</taxon>
        <taxon>Arthropoda</taxon>
        <taxon>Chelicerata</taxon>
        <taxon>Arachnida</taxon>
        <taxon>Araneae</taxon>
        <taxon>Araneomorphae</taxon>
        <taxon>Entelegynae</taxon>
        <taxon>Araneoidea</taxon>
        <taxon>Araneidae</taxon>
        <taxon>Caerostris</taxon>
    </lineage>
</organism>
<keyword evidence="2" id="KW-1185">Reference proteome</keyword>
<evidence type="ECO:0000313" key="2">
    <source>
        <dbReference type="Proteomes" id="UP001054945"/>
    </source>
</evidence>
<accession>A0AAV4XVZ7</accession>
<dbReference type="EMBL" id="BPLR01018250">
    <property type="protein sequence ID" value="GIY98044.1"/>
    <property type="molecule type" value="Genomic_DNA"/>
</dbReference>
<comment type="caution">
    <text evidence="1">The sequence shown here is derived from an EMBL/GenBank/DDBJ whole genome shotgun (WGS) entry which is preliminary data.</text>
</comment>
<reference evidence="1 2" key="1">
    <citation type="submission" date="2021-06" db="EMBL/GenBank/DDBJ databases">
        <title>Caerostris extrusa draft genome.</title>
        <authorList>
            <person name="Kono N."/>
            <person name="Arakawa K."/>
        </authorList>
    </citation>
    <scope>NUCLEOTIDE SEQUENCE [LARGE SCALE GENOMIC DNA]</scope>
</reference>
<evidence type="ECO:0000313" key="1">
    <source>
        <dbReference type="EMBL" id="GIY98044.1"/>
    </source>
</evidence>
<protein>
    <submittedName>
        <fullName evidence="1">Uncharacterized protein</fullName>
    </submittedName>
</protein>
<proteinExistence type="predicted"/>
<name>A0AAV4XVZ7_CAEEX</name>
<dbReference type="AlphaFoldDB" id="A0AAV4XVZ7"/>
<gene>
    <name evidence="1" type="ORF">CEXT_217951</name>
</gene>
<sequence length="90" mass="10123">MKIQFQLRKSPLGRLMLTCSATLQKDKKFKSASAAHCSQTPERGYYSKDVHLISNVWPPSPLQGKGVEYKYDNEAQVCQTTGFEPLQSEA</sequence>